<comment type="caution">
    <text evidence="1">The sequence shown here is derived from an EMBL/GenBank/DDBJ whole genome shotgun (WGS) entry which is preliminary data.</text>
</comment>
<dbReference type="AlphaFoldDB" id="S7VAK4"/>
<sequence length="49" mass="5724">MITNNVEIKPLVIKTQKTTESNEAFRCTLNPKHAIDILLSDEITHYEFY</sequence>
<dbReference type="EMBL" id="ATNM01000134">
    <property type="protein sequence ID" value="EPR67245.1"/>
    <property type="molecule type" value="Genomic_DNA"/>
</dbReference>
<gene>
    <name evidence="1" type="ORF">ADICYQ_3800</name>
</gene>
<reference evidence="1 2" key="1">
    <citation type="journal article" date="2013" name="Genome Announc.">
        <title>Draft Genome Sequence of Cyclobacterium qasimii Strain M12-11BT, Isolated from Arctic Marine Sediment.</title>
        <authorList>
            <person name="Shivaji S."/>
            <person name="Ara S."/>
            <person name="Singh A."/>
            <person name="Kumar Pinnaka A."/>
        </authorList>
    </citation>
    <scope>NUCLEOTIDE SEQUENCE [LARGE SCALE GENOMIC DNA]</scope>
    <source>
        <strain evidence="1 2">M12-11B</strain>
    </source>
</reference>
<evidence type="ECO:0000313" key="2">
    <source>
        <dbReference type="Proteomes" id="UP000014974"/>
    </source>
</evidence>
<name>S7VAK4_9BACT</name>
<evidence type="ECO:0000313" key="1">
    <source>
        <dbReference type="EMBL" id="EPR67245.1"/>
    </source>
</evidence>
<accession>S7VAK4</accession>
<dbReference type="STRING" id="641524.ADICYQ_3800"/>
<organism evidence="1 2">
    <name type="scientific">Cyclobacterium qasimii M12-11B</name>
    <dbReference type="NCBI Taxonomy" id="641524"/>
    <lineage>
        <taxon>Bacteria</taxon>
        <taxon>Pseudomonadati</taxon>
        <taxon>Bacteroidota</taxon>
        <taxon>Cytophagia</taxon>
        <taxon>Cytophagales</taxon>
        <taxon>Cyclobacteriaceae</taxon>
        <taxon>Cyclobacterium</taxon>
    </lineage>
</organism>
<protein>
    <submittedName>
        <fullName evidence="1">Uncharacterized protein</fullName>
    </submittedName>
</protein>
<proteinExistence type="predicted"/>
<dbReference type="Proteomes" id="UP000014974">
    <property type="component" value="Unassembled WGS sequence"/>
</dbReference>